<name>A0AB33VG33_RALSU</name>
<feature type="region of interest" description="Disordered" evidence="1">
    <location>
        <begin position="37"/>
        <end position="86"/>
    </location>
</feature>
<evidence type="ECO:0000313" key="3">
    <source>
        <dbReference type="Proteomes" id="UP000005933"/>
    </source>
</evidence>
<gene>
    <name evidence="2" type="ORF">RRSL_03563</name>
</gene>
<sequence>MLCPFAWTHTAPYRHARTRHRGIPRLTWVTFAQPTRAGTSNVTTAISRAPLKSGDQRPAPAACARRHPDRRGQGKPIGAGAPPHTAATRISICQPIRLRSTARAVRCPLNTIPRGVS</sequence>
<comment type="caution">
    <text evidence="2">The sequence shown here is derived from an EMBL/GenBank/DDBJ whole genome shotgun (WGS) entry which is preliminary data.</text>
</comment>
<feature type="compositionally biased region" description="Polar residues" evidence="1">
    <location>
        <begin position="37"/>
        <end position="46"/>
    </location>
</feature>
<organism evidence="2 3">
    <name type="scientific">Ralstonia solanacearum (strain UW551)</name>
    <dbReference type="NCBI Taxonomy" id="342110"/>
    <lineage>
        <taxon>Bacteria</taxon>
        <taxon>Pseudomonadati</taxon>
        <taxon>Pseudomonadota</taxon>
        <taxon>Betaproteobacteria</taxon>
        <taxon>Burkholderiales</taxon>
        <taxon>Burkholderiaceae</taxon>
        <taxon>Ralstonia</taxon>
        <taxon>Ralstonia solanacearum species complex</taxon>
    </lineage>
</organism>
<reference evidence="2 3" key="1">
    <citation type="journal article" date="2006" name="Mol. Plant Microbe Interact.">
        <title>Identification of open reading frames unique to a select agent: Ralstonia solanacearum race 3 biovar 2.</title>
        <authorList>
            <person name="Gabriel D.W."/>
            <person name="Allen C."/>
            <person name="Schell M."/>
            <person name="Denny T.P."/>
            <person name="Greenberg J.T."/>
            <person name="Duan Y.P."/>
            <person name="Flores-Cruz Z."/>
            <person name="Huang Q."/>
            <person name="Clifford J.M."/>
            <person name="Presting G."/>
            <person name="Gonzalez E.T."/>
            <person name="Reddy J."/>
            <person name="Elphinstone J."/>
            <person name="Swanson J."/>
            <person name="Yao J."/>
            <person name="Mulholland V."/>
            <person name="Liu L."/>
            <person name="Farmerie W."/>
            <person name="Patnaikuni M."/>
            <person name="Balogh B."/>
            <person name="Norman D."/>
            <person name="Alvarez A."/>
            <person name="Castillo J.A."/>
            <person name="Jones J."/>
            <person name="Saddler G."/>
            <person name="Walunas T."/>
            <person name="Zhukov A."/>
            <person name="Mikhailova N."/>
        </authorList>
    </citation>
    <scope>NUCLEOTIDE SEQUENCE [LARGE SCALE GENOMIC DNA]</scope>
    <source>
        <strain evidence="2 3">UW551</strain>
    </source>
</reference>
<dbReference type="EMBL" id="AAKL01000010">
    <property type="protein sequence ID" value="EAP73735.1"/>
    <property type="molecule type" value="Genomic_DNA"/>
</dbReference>
<accession>A0AB33VG33</accession>
<evidence type="ECO:0000256" key="1">
    <source>
        <dbReference type="SAM" id="MobiDB-lite"/>
    </source>
</evidence>
<protein>
    <submittedName>
        <fullName evidence="2">Uncharacterized protein</fullName>
    </submittedName>
</protein>
<dbReference type="Proteomes" id="UP000005933">
    <property type="component" value="Unassembled WGS sequence"/>
</dbReference>
<dbReference type="AlphaFoldDB" id="A0AB33VG33"/>
<proteinExistence type="predicted"/>
<evidence type="ECO:0000313" key="2">
    <source>
        <dbReference type="EMBL" id="EAP73735.1"/>
    </source>
</evidence>